<gene>
    <name evidence="1" type="ORF">SDC9_132083</name>
</gene>
<accession>A0A645D6K6</accession>
<reference evidence="1" key="1">
    <citation type="submission" date="2019-08" db="EMBL/GenBank/DDBJ databases">
        <authorList>
            <person name="Kucharzyk K."/>
            <person name="Murdoch R.W."/>
            <person name="Higgins S."/>
            <person name="Loffler F."/>
        </authorList>
    </citation>
    <scope>NUCLEOTIDE SEQUENCE</scope>
</reference>
<name>A0A645D6K6_9ZZZZ</name>
<dbReference type="EMBL" id="VSSQ01033420">
    <property type="protein sequence ID" value="MPM85006.1"/>
    <property type="molecule type" value="Genomic_DNA"/>
</dbReference>
<dbReference type="AlphaFoldDB" id="A0A645D6K6"/>
<organism evidence="1">
    <name type="scientific">bioreactor metagenome</name>
    <dbReference type="NCBI Taxonomy" id="1076179"/>
    <lineage>
        <taxon>unclassified sequences</taxon>
        <taxon>metagenomes</taxon>
        <taxon>ecological metagenomes</taxon>
    </lineage>
</organism>
<evidence type="ECO:0000313" key="1">
    <source>
        <dbReference type="EMBL" id="MPM85006.1"/>
    </source>
</evidence>
<proteinExistence type="predicted"/>
<protein>
    <submittedName>
        <fullName evidence="1">Uncharacterized protein</fullName>
    </submittedName>
</protein>
<comment type="caution">
    <text evidence="1">The sequence shown here is derived from an EMBL/GenBank/DDBJ whole genome shotgun (WGS) entry which is preliminary data.</text>
</comment>
<sequence length="136" mass="14675">MAGKEGFANAGGIVKHLFGVRIGQGKRLFAGDVAAVFKRKHRHGLMPHVRGTDGDKIGLFFEDHLLGIGIPMRNAVPFCGSFGGDGVHIADGDEIHQLGDGKIGGDMRGIGNHASADDDNLEFTLVHSRYPFWKRL</sequence>